<dbReference type="Pfam" id="PF00205">
    <property type="entry name" value="TPP_enzyme_M"/>
    <property type="match status" value="1"/>
</dbReference>
<dbReference type="GO" id="GO:0005948">
    <property type="term" value="C:acetolactate synthase complex"/>
    <property type="evidence" value="ECO:0007669"/>
    <property type="project" value="TreeGrafter"/>
</dbReference>
<dbReference type="InterPro" id="IPR029061">
    <property type="entry name" value="THDP-binding"/>
</dbReference>
<protein>
    <recommendedName>
        <fullName evidence="4 12">Acetolactate synthase</fullName>
        <ecNumber evidence="4 12">2.2.1.6</ecNumber>
    </recommendedName>
</protein>
<dbReference type="PANTHER" id="PTHR18968:SF13">
    <property type="entry name" value="ACETOLACTATE SYNTHASE CATALYTIC SUBUNIT, MITOCHONDRIAL"/>
    <property type="match status" value="1"/>
</dbReference>
<feature type="domain" description="Thiamine pyrophosphate enzyme TPP-binding" evidence="14">
    <location>
        <begin position="381"/>
        <end position="530"/>
    </location>
</feature>
<dbReference type="NCBIfam" id="TIGR00118">
    <property type="entry name" value="acolac_lg"/>
    <property type="match status" value="1"/>
</dbReference>
<sequence>MVLTGADIFAEVLVEQGVETLFGYPGGAVLNLYDALYKYSGKIRHIMTAHEQGAAHAADGYARATGKTGVVLATSGPGATNLVTGIATAYMDSIPMVAITGNVGTSLIGRDSFQEVYIAGITMPITKHNFVVRKVDELADILRDAFRIAQTGRKGPVLVDIPKDVTGATAEFTPVKPQIPVYKTELDGQELARAAQVIGNARRPVIYFGGGVAASEAGEELYALAKKAEIPATYTMMAAGVLSYGDPLNLGLLGMHGCRTTNRAVNEADLVLAIGTRFSDRVALNTEKFAKNAAILQIDIDPSEVNKNVEVDYSLVGDVKQILQALLPLVKDAKHTEWMTQIQAWQAQDYRPKDDKYCIRPHQLIGKMCELAGPDALYVTDVGQHQMWATQYIRHVKPRSFLTSGGLGTMGFGYGAAIGAKLAVGESRPVIHITGDGSFHMNLNEACTAVSYELPVITVIFNNTVLGMVRQWQTAFYGKRYSSTDPHRKTNYVKLAEGFGAKGYHCETLDAFSAAFAEALKSKGPVWIECVIDKDEKVLPMIPAGGSIEDMIMD</sequence>
<dbReference type="AlphaFoldDB" id="A0A0D8J4G2"/>
<comment type="similarity">
    <text evidence="3 12">Belongs to the TPP enzyme family.</text>
</comment>
<dbReference type="GeneID" id="42855203"/>
<evidence type="ECO:0000259" key="13">
    <source>
        <dbReference type="Pfam" id="PF00205"/>
    </source>
</evidence>
<dbReference type="EC" id="2.2.1.6" evidence="4 12"/>
<dbReference type="Proteomes" id="UP000472755">
    <property type="component" value="Unassembled WGS sequence"/>
</dbReference>
<dbReference type="Gene3D" id="3.40.50.970">
    <property type="match status" value="2"/>
</dbReference>
<dbReference type="Proteomes" id="UP000032483">
    <property type="component" value="Unassembled WGS sequence"/>
</dbReference>
<evidence type="ECO:0000256" key="1">
    <source>
        <dbReference type="ARBA" id="ARBA00004974"/>
    </source>
</evidence>
<evidence type="ECO:0000313" key="20">
    <source>
        <dbReference type="EMBL" id="MTS50609.1"/>
    </source>
</evidence>
<dbReference type="EMBL" id="JXXK01000001">
    <property type="protein sequence ID" value="KJF41416.1"/>
    <property type="molecule type" value="Genomic_DNA"/>
</dbReference>
<keyword evidence="9 12" id="KW-0786">Thiamine pyrophosphate</keyword>
<dbReference type="InterPro" id="IPR039368">
    <property type="entry name" value="AHAS_TPP"/>
</dbReference>
<evidence type="ECO:0000256" key="12">
    <source>
        <dbReference type="RuleBase" id="RU003591"/>
    </source>
</evidence>
<evidence type="ECO:0000313" key="18">
    <source>
        <dbReference type="EMBL" id="MST90909.1"/>
    </source>
</evidence>
<dbReference type="InterPro" id="IPR012846">
    <property type="entry name" value="Acetolactate_synth_lsu"/>
</dbReference>
<dbReference type="Pfam" id="PF02775">
    <property type="entry name" value="TPP_enzyme_C"/>
    <property type="match status" value="1"/>
</dbReference>
<dbReference type="GO" id="GO:0009097">
    <property type="term" value="P:isoleucine biosynthetic process"/>
    <property type="evidence" value="ECO:0007669"/>
    <property type="project" value="UniProtKB-UniPathway"/>
</dbReference>
<dbReference type="EMBL" id="VUNJ01000002">
    <property type="protein sequence ID" value="MST90909.1"/>
    <property type="molecule type" value="Genomic_DNA"/>
</dbReference>
<evidence type="ECO:0000256" key="4">
    <source>
        <dbReference type="ARBA" id="ARBA00013145"/>
    </source>
</evidence>
<dbReference type="UniPathway" id="UPA00049">
    <property type="reaction ID" value="UER00059"/>
</dbReference>
<dbReference type="SUPFAM" id="SSF52518">
    <property type="entry name" value="Thiamin diphosphate-binding fold (THDP-binding)"/>
    <property type="match status" value="2"/>
</dbReference>
<evidence type="ECO:0000313" key="23">
    <source>
        <dbReference type="Proteomes" id="UP000431913"/>
    </source>
</evidence>
<dbReference type="SUPFAM" id="SSF52467">
    <property type="entry name" value="DHS-like NAD/FAD-binding domain"/>
    <property type="match status" value="1"/>
</dbReference>
<dbReference type="EMBL" id="WMZR01000003">
    <property type="protein sequence ID" value="MTS50609.1"/>
    <property type="molecule type" value="Genomic_DNA"/>
</dbReference>
<dbReference type="InterPro" id="IPR012001">
    <property type="entry name" value="Thiamin_PyroP_enz_TPP-bd_dom"/>
</dbReference>
<dbReference type="PANTHER" id="PTHR18968">
    <property type="entry name" value="THIAMINE PYROPHOSPHATE ENZYMES"/>
    <property type="match status" value="1"/>
</dbReference>
<comment type="cofactor">
    <cofactor evidence="12">
        <name>Mg(2+)</name>
        <dbReference type="ChEBI" id="CHEBI:18420"/>
    </cofactor>
    <text evidence="12">Binds 1 Mg(2+) ion per subunit.</text>
</comment>
<comment type="cofactor">
    <cofactor evidence="12">
        <name>thiamine diphosphate</name>
        <dbReference type="ChEBI" id="CHEBI:58937"/>
    </cofactor>
    <text evidence="12">Binds 1 thiamine pyrophosphate per subunit.</text>
</comment>
<evidence type="ECO:0000256" key="3">
    <source>
        <dbReference type="ARBA" id="ARBA00007812"/>
    </source>
</evidence>
<evidence type="ECO:0000256" key="9">
    <source>
        <dbReference type="ARBA" id="ARBA00023052"/>
    </source>
</evidence>
<dbReference type="GO" id="GO:0009099">
    <property type="term" value="P:L-valine biosynthetic process"/>
    <property type="evidence" value="ECO:0007669"/>
    <property type="project" value="UniProtKB-UniPathway"/>
</dbReference>
<keyword evidence="21" id="KW-1185">Reference proteome</keyword>
<dbReference type="PATRIC" id="fig|1550024.3.peg.209"/>
<evidence type="ECO:0000313" key="16">
    <source>
        <dbReference type="EMBL" id="KJF41416.1"/>
    </source>
</evidence>
<dbReference type="Proteomes" id="UP000053433">
    <property type="component" value="Unassembled WGS sequence"/>
</dbReference>
<dbReference type="InterPro" id="IPR045229">
    <property type="entry name" value="TPP_enz"/>
</dbReference>
<dbReference type="InterPro" id="IPR029035">
    <property type="entry name" value="DHS-like_NAD/FAD-binding_dom"/>
</dbReference>
<keyword evidence="10 12" id="KW-0100">Branched-chain amino acid biosynthesis</keyword>
<dbReference type="FunFam" id="3.40.50.1220:FF:000008">
    <property type="entry name" value="Acetolactate synthase"/>
    <property type="match status" value="1"/>
</dbReference>
<dbReference type="EMBL" id="LMUA01000001">
    <property type="protein sequence ID" value="KUE77734.1"/>
    <property type="molecule type" value="Genomic_DNA"/>
</dbReference>
<dbReference type="InterPro" id="IPR011766">
    <property type="entry name" value="TPP_enzyme_TPP-bd"/>
</dbReference>
<dbReference type="Gene3D" id="3.40.50.1220">
    <property type="entry name" value="TPP-binding domain"/>
    <property type="match status" value="1"/>
</dbReference>
<dbReference type="GO" id="GO:0000287">
    <property type="term" value="F:magnesium ion binding"/>
    <property type="evidence" value="ECO:0007669"/>
    <property type="project" value="UniProtKB-UniRule"/>
</dbReference>
<evidence type="ECO:0000313" key="17">
    <source>
        <dbReference type="EMBL" id="KUE77734.1"/>
    </source>
</evidence>
<evidence type="ECO:0000313" key="22">
    <source>
        <dbReference type="Proteomes" id="UP000053433"/>
    </source>
</evidence>
<dbReference type="GO" id="GO:0050660">
    <property type="term" value="F:flavin adenine dinucleotide binding"/>
    <property type="evidence" value="ECO:0007669"/>
    <property type="project" value="InterPro"/>
</dbReference>
<comment type="catalytic activity">
    <reaction evidence="11 12">
        <text>2 pyruvate + H(+) = (2S)-2-acetolactate + CO2</text>
        <dbReference type="Rhea" id="RHEA:25249"/>
        <dbReference type="ChEBI" id="CHEBI:15361"/>
        <dbReference type="ChEBI" id="CHEBI:15378"/>
        <dbReference type="ChEBI" id="CHEBI:16526"/>
        <dbReference type="ChEBI" id="CHEBI:58476"/>
        <dbReference type="EC" id="2.2.1.6"/>
    </reaction>
</comment>
<dbReference type="GO" id="GO:0030976">
    <property type="term" value="F:thiamine pyrophosphate binding"/>
    <property type="evidence" value="ECO:0007669"/>
    <property type="project" value="UniProtKB-UniRule"/>
</dbReference>
<feature type="domain" description="Thiamine pyrophosphate enzyme N-terminal TPP-binding" evidence="15">
    <location>
        <begin position="4"/>
        <end position="116"/>
    </location>
</feature>
<comment type="pathway">
    <text evidence="2 12">Amino-acid biosynthesis; L-valine biosynthesis; L-valine from pyruvate: step 1/4.</text>
</comment>
<dbReference type="FunFam" id="3.40.50.970:FF:000007">
    <property type="entry name" value="Acetolactate synthase"/>
    <property type="match status" value="1"/>
</dbReference>
<dbReference type="Pfam" id="PF02776">
    <property type="entry name" value="TPP_enzyme_N"/>
    <property type="match status" value="1"/>
</dbReference>
<evidence type="ECO:0000259" key="15">
    <source>
        <dbReference type="Pfam" id="PF02776"/>
    </source>
</evidence>
<comment type="pathway">
    <text evidence="1 12">Amino-acid biosynthesis; L-isoleucine biosynthesis; L-isoleucine from 2-oxobutanoate: step 1/4.</text>
</comment>
<dbReference type="Proteomes" id="UP000449193">
    <property type="component" value="Unassembled WGS sequence"/>
</dbReference>
<proteinExistence type="inferred from homology"/>
<dbReference type="RefSeq" id="WP_009325772.1">
    <property type="nucleotide sequence ID" value="NZ_CAQJQL010000200.1"/>
</dbReference>
<keyword evidence="5 12" id="KW-0028">Amino-acid biosynthesis</keyword>
<evidence type="ECO:0000313" key="21">
    <source>
        <dbReference type="Proteomes" id="UP000032483"/>
    </source>
</evidence>
<evidence type="ECO:0000259" key="14">
    <source>
        <dbReference type="Pfam" id="PF02775"/>
    </source>
</evidence>
<dbReference type="InterPro" id="IPR012000">
    <property type="entry name" value="Thiamin_PyroP_enz_cen_dom"/>
</dbReference>
<evidence type="ECO:0000313" key="24">
    <source>
        <dbReference type="Proteomes" id="UP000449193"/>
    </source>
</evidence>
<evidence type="ECO:0000256" key="7">
    <source>
        <dbReference type="ARBA" id="ARBA00022723"/>
    </source>
</evidence>
<evidence type="ECO:0000256" key="6">
    <source>
        <dbReference type="ARBA" id="ARBA00022679"/>
    </source>
</evidence>
<evidence type="ECO:0000313" key="19">
    <source>
        <dbReference type="EMBL" id="MTS25948.1"/>
    </source>
</evidence>
<comment type="caution">
    <text evidence="16">The sequence shown here is derived from an EMBL/GenBank/DDBJ whole genome shotgun (WGS) entry which is preliminary data.</text>
</comment>
<reference evidence="18 23" key="4">
    <citation type="submission" date="2019-08" db="EMBL/GenBank/DDBJ databases">
        <title>In-depth cultivation of the pig gut microbiome towards novel bacterial diversity and tailored functional studies.</title>
        <authorList>
            <person name="Wylensek D."/>
            <person name="Hitch T.C.A."/>
            <person name="Clavel T."/>
        </authorList>
    </citation>
    <scope>NUCLEOTIDE SEQUENCE [LARGE SCALE GENOMIC DNA]</scope>
    <source>
        <strain evidence="18 23">WCA3-601-WT-6J</strain>
    </source>
</reference>
<keyword evidence="6 12" id="KW-0808">Transferase</keyword>
<gene>
    <name evidence="18" type="primary">ilvB</name>
    <name evidence="17" type="ORF">ASJ35_00120</name>
    <name evidence="18" type="ORF">FYJ76_02985</name>
    <name evidence="20" type="ORF">GMD52_03530</name>
    <name evidence="19" type="ORF">GMD59_01450</name>
    <name evidence="16" type="ORF">TQ39_00940</name>
</gene>
<dbReference type="Proteomes" id="UP000431913">
    <property type="component" value="Unassembled WGS sequence"/>
</dbReference>
<organism evidence="16 21">
    <name type="scientific">Ruthenibacterium lactatiformans</name>
    <dbReference type="NCBI Taxonomy" id="1550024"/>
    <lineage>
        <taxon>Bacteria</taxon>
        <taxon>Bacillati</taxon>
        <taxon>Bacillota</taxon>
        <taxon>Clostridia</taxon>
        <taxon>Eubacteriales</taxon>
        <taxon>Oscillospiraceae</taxon>
        <taxon>Ruthenibacterium</taxon>
    </lineage>
</organism>
<dbReference type="EMBL" id="WMZU01000001">
    <property type="protein sequence ID" value="MTS25948.1"/>
    <property type="molecule type" value="Genomic_DNA"/>
</dbReference>
<feature type="domain" description="Thiamine pyrophosphate enzyme central" evidence="13">
    <location>
        <begin position="191"/>
        <end position="326"/>
    </location>
</feature>
<dbReference type="UniPathway" id="UPA00047">
    <property type="reaction ID" value="UER00055"/>
</dbReference>
<evidence type="ECO:0000256" key="2">
    <source>
        <dbReference type="ARBA" id="ARBA00005025"/>
    </source>
</evidence>
<accession>A0A0D8J4G2</accession>
<keyword evidence="7 12" id="KW-0479">Metal-binding</keyword>
<evidence type="ECO:0000256" key="5">
    <source>
        <dbReference type="ARBA" id="ARBA00022605"/>
    </source>
</evidence>
<accession>A0A0W7TV94</accession>
<reference evidence="24 25" key="3">
    <citation type="journal article" date="2019" name="Nat. Med.">
        <title>A library of human gut bacterial isolates paired with longitudinal multiomics data enables mechanistic microbiome research.</title>
        <authorList>
            <person name="Poyet M."/>
            <person name="Groussin M."/>
            <person name="Gibbons S.M."/>
            <person name="Avila-Pacheco J."/>
            <person name="Jiang X."/>
            <person name="Kearney S.M."/>
            <person name="Perrotta A.R."/>
            <person name="Berdy B."/>
            <person name="Zhao S."/>
            <person name="Lieberman T.D."/>
            <person name="Swanson P.K."/>
            <person name="Smith M."/>
            <person name="Roesemann S."/>
            <person name="Alexander J.E."/>
            <person name="Rich S.A."/>
            <person name="Livny J."/>
            <person name="Vlamakis H."/>
            <person name="Clish C."/>
            <person name="Bullock K."/>
            <person name="Deik A."/>
            <person name="Scott J."/>
            <person name="Pierce K.A."/>
            <person name="Xavier R.J."/>
            <person name="Alm E.J."/>
        </authorList>
    </citation>
    <scope>NUCLEOTIDE SEQUENCE [LARGE SCALE GENOMIC DNA]</scope>
    <source>
        <strain evidence="19 25">BIOML-A4</strain>
        <strain evidence="20 24">BIOML-A7</strain>
    </source>
</reference>
<evidence type="ECO:0000256" key="11">
    <source>
        <dbReference type="ARBA" id="ARBA00048670"/>
    </source>
</evidence>
<evidence type="ECO:0000256" key="10">
    <source>
        <dbReference type="ARBA" id="ARBA00023304"/>
    </source>
</evidence>
<reference evidence="16" key="1">
    <citation type="submission" date="2015-02" db="EMBL/GenBank/DDBJ databases">
        <title>A novel member of the family Ruminococcaceae isolated from human feces.</title>
        <authorList>
            <person name="Shkoporov A.N."/>
            <person name="Chaplin A.V."/>
            <person name="Motuzova O.V."/>
            <person name="Kafarskaia L.I."/>
            <person name="Khokhlova E.V."/>
            <person name="Efimov B.A."/>
        </authorList>
    </citation>
    <scope>NUCLEOTIDE SEQUENCE [LARGE SCALE GENOMIC DNA]</scope>
    <source>
        <strain evidence="16">585-1</strain>
    </source>
</reference>
<evidence type="ECO:0000256" key="8">
    <source>
        <dbReference type="ARBA" id="ARBA00022842"/>
    </source>
</evidence>
<evidence type="ECO:0000313" key="25">
    <source>
        <dbReference type="Proteomes" id="UP000472755"/>
    </source>
</evidence>
<name>A0A0D8J4G2_9FIRM</name>
<reference evidence="17 22" key="2">
    <citation type="submission" date="2015-10" db="EMBL/GenBank/DDBJ databases">
        <title>A novel member of the family Ruminococcaceae isolated from human faeces.</title>
        <authorList>
            <person name="Shkoporov A.N."/>
            <person name="Chaplin A.V."/>
            <person name="Motuzova O.V."/>
            <person name="Kafarskaia L.I."/>
            <person name="Efimov B.A."/>
        </authorList>
    </citation>
    <scope>NUCLEOTIDE SEQUENCE [LARGE SCALE GENOMIC DNA]</scope>
    <source>
        <strain evidence="17 22">668</strain>
    </source>
</reference>
<keyword evidence="8 12" id="KW-0460">Magnesium</keyword>
<dbReference type="CDD" id="cd07035">
    <property type="entry name" value="TPP_PYR_POX_like"/>
    <property type="match status" value="1"/>
</dbReference>
<dbReference type="GO" id="GO:0003984">
    <property type="term" value="F:acetolactate synthase activity"/>
    <property type="evidence" value="ECO:0007669"/>
    <property type="project" value="UniProtKB-EC"/>
</dbReference>
<dbReference type="CDD" id="cd02015">
    <property type="entry name" value="TPP_AHAS"/>
    <property type="match status" value="1"/>
</dbReference>